<reference evidence="1" key="1">
    <citation type="submission" date="2014-09" db="EMBL/GenBank/DDBJ databases">
        <authorList>
            <person name="Magalhaes I.L.F."/>
            <person name="Oliveira U."/>
            <person name="Santos F.R."/>
            <person name="Vidigal T.H.D.A."/>
            <person name="Brescovit A.D."/>
            <person name="Santos A.J."/>
        </authorList>
    </citation>
    <scope>NUCLEOTIDE SEQUENCE</scope>
    <source>
        <tissue evidence="1">Shoot tissue taken approximately 20 cm above the soil surface</tissue>
    </source>
</reference>
<name>A0A0A9GRQ3_ARUDO</name>
<evidence type="ECO:0000313" key="1">
    <source>
        <dbReference type="EMBL" id="JAE27850.1"/>
    </source>
</evidence>
<reference evidence="1" key="2">
    <citation type="journal article" date="2015" name="Data Brief">
        <title>Shoot transcriptome of the giant reed, Arundo donax.</title>
        <authorList>
            <person name="Barrero R.A."/>
            <person name="Guerrero F.D."/>
            <person name="Moolhuijzen P."/>
            <person name="Goolsby J.A."/>
            <person name="Tidwell J."/>
            <person name="Bellgard S.E."/>
            <person name="Bellgard M.I."/>
        </authorList>
    </citation>
    <scope>NUCLEOTIDE SEQUENCE</scope>
    <source>
        <tissue evidence="1">Shoot tissue taken approximately 20 cm above the soil surface</tissue>
    </source>
</reference>
<accession>A0A0A9GRQ3</accession>
<proteinExistence type="predicted"/>
<dbReference type="AlphaFoldDB" id="A0A0A9GRQ3"/>
<protein>
    <submittedName>
        <fullName evidence="1">Uncharacterized protein</fullName>
    </submittedName>
</protein>
<sequence>MGIEFRNGIRHMCLSHACMICEHGAKREQTAVVLISNESCLCMYEQGRSRRLVFGDGRRTGSLEDAADGAIVVDTPDGLPEEIGDGEDGELGEALVLHHGHGVGDDHLLKEAAGEPLHSGRAENGMGAAGVDSSSSLLVQKLRALGDGSCCVDHVVHHDSNFSSDIANQMHHLGLVVSVPALIDDGQGRIRELLGEGARPGHSSHVRRHHHHLVGADGLAGQVVQDDRLAVDMVDGDVEIADGLARVDVARQHAVGAGLRDEVGHQLCGDGLAALHLPVGPGVAEVGDHGGDVLGGGPPAGVDHDEELHEILVGRRARRLHQEHVAAAHALLQLHVDLAIREPLDLDLAQLHPQVASHLLRQSRVGAAGEDAQAAAAAARLDWQLQRRQGGHRGSRVVVLVHAAATPQPHLMPLRYVGIMASRTMGKGGRKRR</sequence>
<dbReference type="EMBL" id="GBRH01170046">
    <property type="protein sequence ID" value="JAE27850.1"/>
    <property type="molecule type" value="Transcribed_RNA"/>
</dbReference>
<organism evidence="1">
    <name type="scientific">Arundo donax</name>
    <name type="common">Giant reed</name>
    <name type="synonym">Donax arundinaceus</name>
    <dbReference type="NCBI Taxonomy" id="35708"/>
    <lineage>
        <taxon>Eukaryota</taxon>
        <taxon>Viridiplantae</taxon>
        <taxon>Streptophyta</taxon>
        <taxon>Embryophyta</taxon>
        <taxon>Tracheophyta</taxon>
        <taxon>Spermatophyta</taxon>
        <taxon>Magnoliopsida</taxon>
        <taxon>Liliopsida</taxon>
        <taxon>Poales</taxon>
        <taxon>Poaceae</taxon>
        <taxon>PACMAD clade</taxon>
        <taxon>Arundinoideae</taxon>
        <taxon>Arundineae</taxon>
        <taxon>Arundo</taxon>
    </lineage>
</organism>